<accession>A0A7S3Z751</accession>
<dbReference type="InterPro" id="IPR037171">
    <property type="entry name" value="NagB/RpiA_transferase-like"/>
</dbReference>
<dbReference type="InterPro" id="IPR000649">
    <property type="entry name" value="IF-2B-related"/>
</dbReference>
<name>A0A7S3Z751_9EUKA</name>
<dbReference type="GO" id="GO:0005085">
    <property type="term" value="F:guanyl-nucleotide exchange factor activity"/>
    <property type="evidence" value="ECO:0007669"/>
    <property type="project" value="TreeGrafter"/>
</dbReference>
<proteinExistence type="inferred from homology"/>
<dbReference type="InterPro" id="IPR042528">
    <property type="entry name" value="elF-2B_alpha_N"/>
</dbReference>
<evidence type="ECO:0000256" key="4">
    <source>
        <dbReference type="ARBA" id="ARBA00022540"/>
    </source>
</evidence>
<sequence>MAVAAVHALTKVIERSKAQTMMELQKDLKDAVESLKEEVKSSISLKASCELFSRYVTRTSLDITDFSKCRQRLITRGKEFAEASMESRSRIANFGVRFIQNGTRILVHGSSRVVNHLLMHAHKSGKKFSVMITEGRPECSGYKTAKELAKRGILCKLILDSAVATTMDDTDLVLVGAEGVVENGGVINKVGTYQIAMVASLLRKPVYVASESYKFTRIFPLCQQDVPQRVDNYHAELKKVGVGPPSNVPFFNPACDYTPPKFITLLFTDLGILTPSAVSDELIKLYY</sequence>
<dbReference type="GO" id="GO:0005851">
    <property type="term" value="C:eukaryotic translation initiation factor 2B complex"/>
    <property type="evidence" value="ECO:0007669"/>
    <property type="project" value="TreeGrafter"/>
</dbReference>
<keyword evidence="4" id="KW-0396">Initiation factor</keyword>
<dbReference type="PANTHER" id="PTHR45860:SF1">
    <property type="entry name" value="TRANSLATION INITIATION FACTOR EIF-2B SUBUNIT ALPHA"/>
    <property type="match status" value="1"/>
</dbReference>
<evidence type="ECO:0000256" key="7">
    <source>
        <dbReference type="ARBA" id="ARBA00044236"/>
    </source>
</evidence>
<dbReference type="Gene3D" id="1.20.120.1070">
    <property type="entry name" value="Translation initiation factor eIF-2B, N-terminal domain"/>
    <property type="match status" value="1"/>
</dbReference>
<comment type="similarity">
    <text evidence="2 9">Belongs to the eIF-2B alpha/beta/delta subunits family.</text>
</comment>
<dbReference type="InterPro" id="IPR051501">
    <property type="entry name" value="eIF2B_alpha/beta/delta"/>
</dbReference>
<evidence type="ECO:0000256" key="1">
    <source>
        <dbReference type="ARBA" id="ARBA00004514"/>
    </source>
</evidence>
<keyword evidence="5" id="KW-0648">Protein biosynthesis</keyword>
<evidence type="ECO:0000256" key="3">
    <source>
        <dbReference type="ARBA" id="ARBA00022490"/>
    </source>
</evidence>
<evidence type="ECO:0000256" key="8">
    <source>
        <dbReference type="ARBA" id="ARBA00046432"/>
    </source>
</evidence>
<dbReference type="AlphaFoldDB" id="A0A7S3Z751"/>
<evidence type="ECO:0000313" key="10">
    <source>
        <dbReference type="EMBL" id="CAE0673873.1"/>
    </source>
</evidence>
<dbReference type="PANTHER" id="PTHR45860">
    <property type="entry name" value="TRANSLATION INITIATION FACTOR EIF-2B SUBUNIT ALPHA"/>
    <property type="match status" value="1"/>
</dbReference>
<dbReference type="InterPro" id="IPR042529">
    <property type="entry name" value="IF_2B-like_C"/>
</dbReference>
<organism evidence="10">
    <name type="scientific">Lotharella globosa</name>
    <dbReference type="NCBI Taxonomy" id="91324"/>
    <lineage>
        <taxon>Eukaryota</taxon>
        <taxon>Sar</taxon>
        <taxon>Rhizaria</taxon>
        <taxon>Cercozoa</taxon>
        <taxon>Chlorarachniophyceae</taxon>
        <taxon>Lotharella</taxon>
    </lineage>
</organism>
<dbReference type="Pfam" id="PF01008">
    <property type="entry name" value="IF-2B"/>
    <property type="match status" value="1"/>
</dbReference>
<evidence type="ECO:0000256" key="2">
    <source>
        <dbReference type="ARBA" id="ARBA00007251"/>
    </source>
</evidence>
<dbReference type="EMBL" id="HBIV01035860">
    <property type="protein sequence ID" value="CAE0673873.1"/>
    <property type="molecule type" value="Transcribed_RNA"/>
</dbReference>
<keyword evidence="3" id="KW-0963">Cytoplasm</keyword>
<dbReference type="SUPFAM" id="SSF100950">
    <property type="entry name" value="NagB/RpiA/CoA transferase-like"/>
    <property type="match status" value="1"/>
</dbReference>
<dbReference type="Gene3D" id="3.40.50.10470">
    <property type="entry name" value="Translation initiation factor eif-2b, domain 2"/>
    <property type="match status" value="1"/>
</dbReference>
<protein>
    <recommendedName>
        <fullName evidence="6">Translation initiation factor eIF2B subunit alpha</fullName>
    </recommendedName>
    <alternativeName>
        <fullName evidence="7">eIF2B GDP-GTP exchange factor subunit alpha</fullName>
    </alternativeName>
</protein>
<comment type="subcellular location">
    <subcellularLocation>
        <location evidence="1">Cytoplasm</location>
        <location evidence="1">Cytosol</location>
    </subcellularLocation>
</comment>
<reference evidence="10" key="1">
    <citation type="submission" date="2021-01" db="EMBL/GenBank/DDBJ databases">
        <authorList>
            <person name="Corre E."/>
            <person name="Pelletier E."/>
            <person name="Niang G."/>
            <person name="Scheremetjew M."/>
            <person name="Finn R."/>
            <person name="Kale V."/>
            <person name="Holt S."/>
            <person name="Cochrane G."/>
            <person name="Meng A."/>
            <person name="Brown T."/>
            <person name="Cohen L."/>
        </authorList>
    </citation>
    <scope>NUCLEOTIDE SEQUENCE</scope>
    <source>
        <strain evidence="10">CCCM811</strain>
    </source>
</reference>
<evidence type="ECO:0000256" key="5">
    <source>
        <dbReference type="ARBA" id="ARBA00022917"/>
    </source>
</evidence>
<dbReference type="GO" id="GO:0003743">
    <property type="term" value="F:translation initiation factor activity"/>
    <property type="evidence" value="ECO:0007669"/>
    <property type="project" value="UniProtKB-KW"/>
</dbReference>
<gene>
    <name evidence="10" type="ORF">LGLO00237_LOCUS25608</name>
</gene>
<dbReference type="GO" id="GO:0005829">
    <property type="term" value="C:cytosol"/>
    <property type="evidence" value="ECO:0007669"/>
    <property type="project" value="UniProtKB-SubCell"/>
</dbReference>
<evidence type="ECO:0000256" key="6">
    <source>
        <dbReference type="ARBA" id="ARBA00044208"/>
    </source>
</evidence>
<comment type="subunit">
    <text evidence="8">Component of the translation initiation factor 2B (eIF2B) complex which is a heterodecamer of two sets of five different subunits: alpha, beta, gamma, delta and epsilon. Subunits alpha, beta and delta comprise a regulatory subcomplex and subunits epsilon and gamma comprise a catalytic subcomplex. Within the complex, the hexameric regulatory complex resides at the center, with the two heterodimeric catalytic subcomplexes bound on opposite sides.</text>
</comment>
<evidence type="ECO:0000256" key="9">
    <source>
        <dbReference type="RuleBase" id="RU003814"/>
    </source>
</evidence>